<keyword evidence="3" id="KW-1185">Reference proteome</keyword>
<dbReference type="Proteomes" id="UP001642483">
    <property type="component" value="Unassembled WGS sequence"/>
</dbReference>
<keyword evidence="1" id="KW-0812">Transmembrane</keyword>
<evidence type="ECO:0000256" key="1">
    <source>
        <dbReference type="SAM" id="Phobius"/>
    </source>
</evidence>
<organism evidence="2 3">
    <name type="scientific">Clavelina lepadiformis</name>
    <name type="common">Light-bulb sea squirt</name>
    <name type="synonym">Ascidia lepadiformis</name>
    <dbReference type="NCBI Taxonomy" id="159417"/>
    <lineage>
        <taxon>Eukaryota</taxon>
        <taxon>Metazoa</taxon>
        <taxon>Chordata</taxon>
        <taxon>Tunicata</taxon>
        <taxon>Ascidiacea</taxon>
        <taxon>Aplousobranchia</taxon>
        <taxon>Clavelinidae</taxon>
        <taxon>Clavelina</taxon>
    </lineage>
</organism>
<evidence type="ECO:0008006" key="4">
    <source>
        <dbReference type="Google" id="ProtNLM"/>
    </source>
</evidence>
<evidence type="ECO:0000313" key="2">
    <source>
        <dbReference type="EMBL" id="CAK8690592.1"/>
    </source>
</evidence>
<name>A0ABP0GFN4_CLALP</name>
<feature type="transmembrane region" description="Helical" evidence="1">
    <location>
        <begin position="118"/>
        <end position="137"/>
    </location>
</feature>
<accession>A0ABP0GFN4</accession>
<dbReference type="EMBL" id="CAWYQH010000119">
    <property type="protein sequence ID" value="CAK8690592.1"/>
    <property type="molecule type" value="Genomic_DNA"/>
</dbReference>
<feature type="transmembrane region" description="Helical" evidence="1">
    <location>
        <begin position="190"/>
        <end position="209"/>
    </location>
</feature>
<proteinExistence type="predicted"/>
<feature type="transmembrane region" description="Helical" evidence="1">
    <location>
        <begin position="21"/>
        <end position="38"/>
    </location>
</feature>
<reference evidence="2 3" key="1">
    <citation type="submission" date="2024-02" db="EMBL/GenBank/DDBJ databases">
        <authorList>
            <person name="Daric V."/>
            <person name="Darras S."/>
        </authorList>
    </citation>
    <scope>NUCLEOTIDE SEQUENCE [LARGE SCALE GENOMIC DNA]</scope>
</reference>
<feature type="transmembrane region" description="Helical" evidence="1">
    <location>
        <begin position="78"/>
        <end position="98"/>
    </location>
</feature>
<comment type="caution">
    <text evidence="2">The sequence shown here is derived from an EMBL/GenBank/DDBJ whole genome shotgun (WGS) entry which is preliminary data.</text>
</comment>
<evidence type="ECO:0000313" key="3">
    <source>
        <dbReference type="Proteomes" id="UP001642483"/>
    </source>
</evidence>
<protein>
    <recommendedName>
        <fullName evidence="4">Integral membrane protein</fullName>
    </recommendedName>
</protein>
<feature type="transmembrane region" description="Helical" evidence="1">
    <location>
        <begin position="149"/>
        <end position="170"/>
    </location>
</feature>
<keyword evidence="1" id="KW-1133">Transmembrane helix</keyword>
<feature type="transmembrane region" description="Helical" evidence="1">
    <location>
        <begin position="252"/>
        <end position="271"/>
    </location>
</feature>
<gene>
    <name evidence="2" type="ORF">CVLEPA_LOCUS23193</name>
</gene>
<feature type="transmembrane region" description="Helical" evidence="1">
    <location>
        <begin position="216"/>
        <end position="232"/>
    </location>
</feature>
<sequence length="283" mass="31873">MRFSNTNIRGFKSNVFQVGRVVFALCILADACWYMISFEVRSAYFRELRLPIAMLYVLMITYLFFGIRLLINFSLENTCLAMIITYSLVGFLVHHPVGEGGIGDYPRHINGEMNFLQVLAYEGLVGGLLVMFGFSDMESRRKIMHGSKSYAIVLGRAVIALHFLGHTFYFKLIQYSLRSKQITMMGGSPFFHIFIIGSIHVIASYFAWLGNPNQRRLGALSLAITTVLMSFVENSTLATSLGVYHMKPEARIHQFIVQIGIATGCLLLYSTGGIDAQPYKKNE</sequence>
<feature type="transmembrane region" description="Helical" evidence="1">
    <location>
        <begin position="50"/>
        <end position="71"/>
    </location>
</feature>
<keyword evidence="1" id="KW-0472">Membrane</keyword>